<name>A0A8T0TJF5_PANVG</name>
<dbReference type="InterPro" id="IPR053253">
    <property type="entry name" value="Sex_diff_modulator"/>
</dbReference>
<feature type="compositionally biased region" description="Basic and acidic residues" evidence="1">
    <location>
        <begin position="265"/>
        <end position="276"/>
    </location>
</feature>
<keyword evidence="3" id="KW-1185">Reference proteome</keyword>
<feature type="compositionally biased region" description="Gly residues" evidence="1">
    <location>
        <begin position="302"/>
        <end position="321"/>
    </location>
</feature>
<comment type="caution">
    <text evidence="2">The sequence shown here is derived from an EMBL/GenBank/DDBJ whole genome shotgun (WGS) entry which is preliminary data.</text>
</comment>
<evidence type="ECO:0000256" key="1">
    <source>
        <dbReference type="SAM" id="MobiDB-lite"/>
    </source>
</evidence>
<evidence type="ECO:0000313" key="2">
    <source>
        <dbReference type="EMBL" id="KAG2608099.1"/>
    </source>
</evidence>
<dbReference type="PANTHER" id="PTHR33087">
    <property type="entry name" value="OS07G0539200 PROTEIN"/>
    <property type="match status" value="1"/>
</dbReference>
<sequence length="327" mass="36293">MVVACAGRTIAIREAERDMTLHALLAVQMDARVPLSCETVRRDALHQLRIPACGLLVTKVREASFLLRFERPEQRNAALRGGPLMAGHTKLHVMPWSRQYRASGSKLKYRVRVCTEGVPAHAAQVETVVQLFPSSSFIGKIDTEVETEDEKACLCIWVWAVDPDAIAKEGVLRMEEPVEFSEEELSELRNEAARMLDYKVLLHLDRVVDYTSSQSSPSWKSYASVSSGIPDETVEDEWPVKRKFSWQLGVKDGQHVPWRISVHGRLGERRRDRSPSDDGNGGRRQVPPASWHGITRFRGRGDGAGSSRQGGQGAHHAGGGLAPASRS</sequence>
<organism evidence="2 3">
    <name type="scientific">Panicum virgatum</name>
    <name type="common">Blackwell switchgrass</name>
    <dbReference type="NCBI Taxonomy" id="38727"/>
    <lineage>
        <taxon>Eukaryota</taxon>
        <taxon>Viridiplantae</taxon>
        <taxon>Streptophyta</taxon>
        <taxon>Embryophyta</taxon>
        <taxon>Tracheophyta</taxon>
        <taxon>Spermatophyta</taxon>
        <taxon>Magnoliopsida</taxon>
        <taxon>Liliopsida</taxon>
        <taxon>Poales</taxon>
        <taxon>Poaceae</taxon>
        <taxon>PACMAD clade</taxon>
        <taxon>Panicoideae</taxon>
        <taxon>Panicodae</taxon>
        <taxon>Paniceae</taxon>
        <taxon>Panicinae</taxon>
        <taxon>Panicum</taxon>
        <taxon>Panicum sect. Hiantes</taxon>
    </lineage>
</organism>
<gene>
    <name evidence="2" type="ORF">PVAP13_4NG286300</name>
</gene>
<evidence type="ECO:0000313" key="3">
    <source>
        <dbReference type="Proteomes" id="UP000823388"/>
    </source>
</evidence>
<accession>A0A8T0TJF5</accession>
<dbReference type="AlphaFoldDB" id="A0A8T0TJF5"/>
<dbReference type="PANTHER" id="PTHR33087:SF31">
    <property type="entry name" value="OS06G0482850 PROTEIN"/>
    <property type="match status" value="1"/>
</dbReference>
<dbReference type="Proteomes" id="UP000823388">
    <property type="component" value="Chromosome 4N"/>
</dbReference>
<dbReference type="EMBL" id="CM029044">
    <property type="protein sequence ID" value="KAG2608099.1"/>
    <property type="molecule type" value="Genomic_DNA"/>
</dbReference>
<feature type="region of interest" description="Disordered" evidence="1">
    <location>
        <begin position="259"/>
        <end position="327"/>
    </location>
</feature>
<reference evidence="2 3" key="1">
    <citation type="submission" date="2020-05" db="EMBL/GenBank/DDBJ databases">
        <title>WGS assembly of Panicum virgatum.</title>
        <authorList>
            <person name="Lovell J.T."/>
            <person name="Jenkins J."/>
            <person name="Shu S."/>
            <person name="Juenger T.E."/>
            <person name="Schmutz J."/>
        </authorList>
    </citation>
    <scope>NUCLEOTIDE SEQUENCE [LARGE SCALE GENOMIC DNA]</scope>
    <source>
        <strain evidence="3">cv. AP13</strain>
    </source>
</reference>
<proteinExistence type="predicted"/>
<protein>
    <submittedName>
        <fullName evidence="2">Uncharacterized protein</fullName>
    </submittedName>
</protein>